<proteinExistence type="inferred from homology"/>
<keyword evidence="5" id="KW-1185">Reference proteome</keyword>
<dbReference type="Gene3D" id="3.40.50.720">
    <property type="entry name" value="NAD(P)-binding Rossmann-like Domain"/>
    <property type="match status" value="1"/>
</dbReference>
<dbReference type="Pfam" id="PF13561">
    <property type="entry name" value="adh_short_C2"/>
    <property type="match status" value="1"/>
</dbReference>
<keyword evidence="2 4" id="KW-0560">Oxidoreductase</keyword>
<dbReference type="EMBL" id="LKEV01000007">
    <property type="protein sequence ID" value="KQB84801.1"/>
    <property type="molecule type" value="Genomic_DNA"/>
</dbReference>
<dbReference type="STRING" id="1544413.Clow_02060"/>
<dbReference type="Proteomes" id="UP000050488">
    <property type="component" value="Unassembled WGS sequence"/>
</dbReference>
<dbReference type="InterPro" id="IPR036291">
    <property type="entry name" value="NAD(P)-bd_dom_sf"/>
</dbReference>
<evidence type="ECO:0000313" key="5">
    <source>
        <dbReference type="Proteomes" id="UP000050488"/>
    </source>
</evidence>
<reference evidence="4 5" key="1">
    <citation type="submission" date="2015-10" db="EMBL/GenBank/DDBJ databases">
        <title>Corynebacteirum lowii and Corynebacterium oculi species nova, derived from human clinical disease and and emended description of Corynebacterium mastiditis.</title>
        <authorList>
            <person name="Bernard K."/>
            <person name="Pacheco A.L."/>
            <person name="Mcdougall C."/>
            <person name="Burtx T."/>
            <person name="Weibe D."/>
            <person name="Tyler S."/>
            <person name="Olson A.B."/>
            <person name="Cnockaert M."/>
            <person name="Eguchi H."/>
            <person name="Kuwahara T."/>
            <person name="Nakayama-Imaohji H."/>
            <person name="Boudewijins M."/>
            <person name="Van Hoecke F."/>
            <person name="Bernier A.-M."/>
            <person name="Vandamme P."/>
        </authorList>
    </citation>
    <scope>NUCLEOTIDE SEQUENCE [LARGE SCALE GENOMIC DNA]</scope>
    <source>
        <strain evidence="4 5">NML 130206</strain>
    </source>
</reference>
<sequence>MPSDLIVVTGAAGGIGEAIARLSARRPHTTLILTDREESALERVAEEVAAHSGEGTQVHARPCDLAREEEVEALIEQAATLGTPRYLLHAAGVFTDRPVAQTSTEEFTRMMGVNAYGTFFLLRAMARAMMERPTEGDRGIVVVASNAVGVPRVGMGAYGASKAAASALTRSLGLELAEHGVRCNVVCPGSTDTAMQRDFWGADPEAGKRRSLHGDLVTHRLGIPLGRIATPEDVAHTVDFLASERARHVTLQEFFVDGGASLHA</sequence>
<evidence type="ECO:0000313" key="4">
    <source>
        <dbReference type="EMBL" id="KQB84801.1"/>
    </source>
</evidence>
<dbReference type="FunFam" id="3.40.50.720:FF:000084">
    <property type="entry name" value="Short-chain dehydrogenase reductase"/>
    <property type="match status" value="1"/>
</dbReference>
<dbReference type="InterPro" id="IPR002347">
    <property type="entry name" value="SDR_fam"/>
</dbReference>
<dbReference type="PANTHER" id="PTHR24321:SF13">
    <property type="entry name" value="2,3-DIHYDRO-2,3-DIHYDROXYBENZOATE DEHYDROGENASE"/>
    <property type="match status" value="1"/>
</dbReference>
<dbReference type="PATRIC" id="fig|1544413.3.peg.2065"/>
<dbReference type="RefSeq" id="WP_069724617.1">
    <property type="nucleotide sequence ID" value="NZ_JAUSQY010000001.1"/>
</dbReference>
<dbReference type="InterPro" id="IPR057326">
    <property type="entry name" value="KR_dom"/>
</dbReference>
<organism evidence="4 5">
    <name type="scientific">Corynebacterium lowii</name>
    <dbReference type="NCBI Taxonomy" id="1544413"/>
    <lineage>
        <taxon>Bacteria</taxon>
        <taxon>Bacillati</taxon>
        <taxon>Actinomycetota</taxon>
        <taxon>Actinomycetes</taxon>
        <taxon>Mycobacteriales</taxon>
        <taxon>Corynebacteriaceae</taxon>
        <taxon>Corynebacterium</taxon>
    </lineage>
</organism>
<accession>A0A0Q1ADQ4</accession>
<evidence type="ECO:0000256" key="2">
    <source>
        <dbReference type="ARBA" id="ARBA00023002"/>
    </source>
</evidence>
<dbReference type="AlphaFoldDB" id="A0A0Q1ADQ4"/>
<comment type="caution">
    <text evidence="4">The sequence shown here is derived from an EMBL/GenBank/DDBJ whole genome shotgun (WGS) entry which is preliminary data.</text>
</comment>
<comment type="similarity">
    <text evidence="1">Belongs to the short-chain dehydrogenases/reductases (SDR) family.</text>
</comment>
<dbReference type="PROSITE" id="PS00061">
    <property type="entry name" value="ADH_SHORT"/>
    <property type="match status" value="1"/>
</dbReference>
<name>A0A0Q1ADQ4_9CORY</name>
<protein>
    <submittedName>
        <fullName evidence="4">2,3-dihydro-2,3-dihydroxybenzoate dehydrogenase</fullName>
        <ecNumber evidence="4">1.3.1.28</ecNumber>
    </submittedName>
</protein>
<dbReference type="SMART" id="SM00822">
    <property type="entry name" value="PKS_KR"/>
    <property type="match status" value="1"/>
</dbReference>
<dbReference type="OrthoDB" id="8991930at2"/>
<feature type="domain" description="Ketoreductase" evidence="3">
    <location>
        <begin position="4"/>
        <end position="192"/>
    </location>
</feature>
<dbReference type="EC" id="1.3.1.28" evidence="4"/>
<dbReference type="PRINTS" id="PR00081">
    <property type="entry name" value="GDHRDH"/>
</dbReference>
<dbReference type="PANTHER" id="PTHR24321">
    <property type="entry name" value="DEHYDROGENASES, SHORT CHAIN"/>
    <property type="match status" value="1"/>
</dbReference>
<evidence type="ECO:0000259" key="3">
    <source>
        <dbReference type="SMART" id="SM00822"/>
    </source>
</evidence>
<dbReference type="GO" id="GO:0008667">
    <property type="term" value="F:2,3-dihydro-2,3-dihydroxybenzoate dehydrogenase activity"/>
    <property type="evidence" value="ECO:0007669"/>
    <property type="project" value="UniProtKB-EC"/>
</dbReference>
<gene>
    <name evidence="4" type="primary">dhbA</name>
    <name evidence="4" type="ORF">Clow_02060</name>
</gene>
<evidence type="ECO:0000256" key="1">
    <source>
        <dbReference type="ARBA" id="ARBA00006484"/>
    </source>
</evidence>
<dbReference type="SUPFAM" id="SSF51735">
    <property type="entry name" value="NAD(P)-binding Rossmann-fold domains"/>
    <property type="match status" value="1"/>
</dbReference>
<dbReference type="InterPro" id="IPR020904">
    <property type="entry name" value="Sc_DH/Rdtase_CS"/>
</dbReference>